<evidence type="ECO:0000313" key="8">
    <source>
        <dbReference type="EMBL" id="NEW59080.1"/>
    </source>
</evidence>
<dbReference type="GO" id="GO:0003677">
    <property type="term" value="F:DNA binding"/>
    <property type="evidence" value="ECO:0007669"/>
    <property type="project" value="UniProtKB-KW"/>
</dbReference>
<protein>
    <submittedName>
        <fullName evidence="7">MerR family transcriptional regulator</fullName>
    </submittedName>
</protein>
<sequence>MLIGELAEQTGISPRLLRYYEQQGLLDVSRHPNGYRDYDPDAVTVVRRIRGLLDAGLNTETIRTLLPCVHGEEPSVELCAEVDAILRRELGELQAEIDRLTEKRDAMSGLLLD</sequence>
<dbReference type="InterPro" id="IPR009061">
    <property type="entry name" value="DNA-bd_dom_put_sf"/>
</dbReference>
<dbReference type="InterPro" id="IPR047057">
    <property type="entry name" value="MerR_fam"/>
</dbReference>
<organism evidence="7 9">
    <name type="scientific">Nocardia cyriacigeorgica</name>
    <dbReference type="NCBI Taxonomy" id="135487"/>
    <lineage>
        <taxon>Bacteria</taxon>
        <taxon>Bacillati</taxon>
        <taxon>Actinomycetota</taxon>
        <taxon>Actinomycetes</taxon>
        <taxon>Mycobacteriales</taxon>
        <taxon>Nocardiaceae</taxon>
        <taxon>Nocardia</taxon>
    </lineage>
</organism>
<dbReference type="PANTHER" id="PTHR30204">
    <property type="entry name" value="REDOX-CYCLING DRUG-SENSING TRANSCRIPTIONAL ACTIVATOR SOXR"/>
    <property type="match status" value="1"/>
</dbReference>
<dbReference type="SUPFAM" id="SSF46955">
    <property type="entry name" value="Putative DNA-binding domain"/>
    <property type="match status" value="1"/>
</dbReference>
<comment type="caution">
    <text evidence="7">The sequence shown here is derived from an EMBL/GenBank/DDBJ whole genome shotgun (WGS) entry which is preliminary data.</text>
</comment>
<dbReference type="SMART" id="SM00422">
    <property type="entry name" value="HTH_MERR"/>
    <property type="match status" value="1"/>
</dbReference>
<dbReference type="Pfam" id="PF13411">
    <property type="entry name" value="MerR_1"/>
    <property type="match status" value="1"/>
</dbReference>
<feature type="coiled-coil region" evidence="5">
    <location>
        <begin position="83"/>
        <end position="110"/>
    </location>
</feature>
<dbReference type="PROSITE" id="PS00552">
    <property type="entry name" value="HTH_MERR_1"/>
    <property type="match status" value="1"/>
</dbReference>
<dbReference type="CDD" id="cd01282">
    <property type="entry name" value="HTH_MerR-like_sg3"/>
    <property type="match status" value="1"/>
</dbReference>
<evidence type="ECO:0000256" key="3">
    <source>
        <dbReference type="ARBA" id="ARBA00023125"/>
    </source>
</evidence>
<dbReference type="AlphaFoldDB" id="A0A6P1D8X0"/>
<evidence type="ECO:0000313" key="7">
    <source>
        <dbReference type="EMBL" id="NEW46538.1"/>
    </source>
</evidence>
<evidence type="ECO:0000256" key="5">
    <source>
        <dbReference type="SAM" id="Coils"/>
    </source>
</evidence>
<dbReference type="EMBL" id="JAAGUZ010000053">
    <property type="protein sequence ID" value="NEW46538.1"/>
    <property type="molecule type" value="Genomic_DNA"/>
</dbReference>
<gene>
    <name evidence="7" type="ORF">GV789_19095</name>
    <name evidence="8" type="ORF">GV794_26075</name>
</gene>
<keyword evidence="2" id="KW-0805">Transcription regulation</keyword>
<keyword evidence="3" id="KW-0238">DNA-binding</keyword>
<dbReference type="InterPro" id="IPR000551">
    <property type="entry name" value="MerR-type_HTH_dom"/>
</dbReference>
<name>A0A6P1D8X0_9NOCA</name>
<reference evidence="9 10" key="1">
    <citation type="submission" date="2020-01" db="EMBL/GenBank/DDBJ databases">
        <title>Genetics and antimicrobial susceptibilities of Nocardia species isolated from the soil; a comparison with species isolated from humans.</title>
        <authorList>
            <person name="Carrasco G."/>
            <person name="Monzon S."/>
            <person name="Sansegundo M."/>
            <person name="Garcia E."/>
            <person name="Garrido N."/>
            <person name="Medina M.J."/>
            <person name="Villalon P."/>
            <person name="Ramirez-Arocha A.C."/>
            <person name="Jimenez P."/>
            <person name="Cuesta I."/>
            <person name="Valdezate S."/>
        </authorList>
    </citation>
    <scope>NUCLEOTIDE SEQUENCE [LARGE SCALE GENOMIC DNA]</scope>
    <source>
        <strain evidence="7 9">CNM20110639</strain>
        <strain evidence="8 10">CNM20110649</strain>
    </source>
</reference>
<dbReference type="PRINTS" id="PR00040">
    <property type="entry name" value="HTHMERR"/>
</dbReference>
<evidence type="ECO:0000256" key="1">
    <source>
        <dbReference type="ARBA" id="ARBA00022491"/>
    </source>
</evidence>
<dbReference type="GO" id="GO:0003700">
    <property type="term" value="F:DNA-binding transcription factor activity"/>
    <property type="evidence" value="ECO:0007669"/>
    <property type="project" value="InterPro"/>
</dbReference>
<dbReference type="Gene3D" id="1.10.1660.10">
    <property type="match status" value="1"/>
</dbReference>
<dbReference type="EMBL" id="JAAGUX010000076">
    <property type="protein sequence ID" value="NEW59080.1"/>
    <property type="molecule type" value="Genomic_DNA"/>
</dbReference>
<evidence type="ECO:0000256" key="4">
    <source>
        <dbReference type="ARBA" id="ARBA00023163"/>
    </source>
</evidence>
<dbReference type="Proteomes" id="UP000470876">
    <property type="component" value="Unassembled WGS sequence"/>
</dbReference>
<evidence type="ECO:0000313" key="9">
    <source>
        <dbReference type="Proteomes" id="UP000468928"/>
    </source>
</evidence>
<evidence type="ECO:0000256" key="2">
    <source>
        <dbReference type="ARBA" id="ARBA00023015"/>
    </source>
</evidence>
<dbReference type="PROSITE" id="PS50937">
    <property type="entry name" value="HTH_MERR_2"/>
    <property type="match status" value="1"/>
</dbReference>
<keyword evidence="10" id="KW-1185">Reference proteome</keyword>
<dbReference type="Proteomes" id="UP000468928">
    <property type="component" value="Unassembled WGS sequence"/>
</dbReference>
<accession>A0A6P1D8X0</accession>
<feature type="domain" description="HTH merR-type" evidence="6">
    <location>
        <begin position="1"/>
        <end position="68"/>
    </location>
</feature>
<dbReference type="RefSeq" id="WP_163827286.1">
    <property type="nucleotide sequence ID" value="NZ_JAAGUX010000076.1"/>
</dbReference>
<evidence type="ECO:0000313" key="10">
    <source>
        <dbReference type="Proteomes" id="UP000470876"/>
    </source>
</evidence>
<keyword evidence="1" id="KW-0678">Repressor</keyword>
<dbReference type="PANTHER" id="PTHR30204:SF69">
    <property type="entry name" value="MERR-FAMILY TRANSCRIPTIONAL REGULATOR"/>
    <property type="match status" value="1"/>
</dbReference>
<keyword evidence="5" id="KW-0175">Coiled coil</keyword>
<evidence type="ECO:0000259" key="6">
    <source>
        <dbReference type="PROSITE" id="PS50937"/>
    </source>
</evidence>
<keyword evidence="4" id="KW-0804">Transcription</keyword>
<proteinExistence type="predicted"/>